<comment type="subcellular location">
    <subcellularLocation>
        <location evidence="1 15">Cytoplasm</location>
    </subcellularLocation>
</comment>
<feature type="binding site" evidence="15">
    <location>
        <position position="459"/>
    </location>
    <ligand>
        <name>Mg(2+)</name>
        <dbReference type="ChEBI" id="CHEBI:18420"/>
        <note>shared with alpha subunit</note>
    </ligand>
</feature>
<evidence type="ECO:0000256" key="7">
    <source>
        <dbReference type="ARBA" id="ARBA00022723"/>
    </source>
</evidence>
<dbReference type="InterPro" id="IPR012340">
    <property type="entry name" value="NA-bd_OB-fold"/>
</dbReference>
<dbReference type="AlphaFoldDB" id="A0A917FQR1"/>
<dbReference type="GO" id="GO:0004826">
    <property type="term" value="F:phenylalanine-tRNA ligase activity"/>
    <property type="evidence" value="ECO:0007669"/>
    <property type="project" value="UniProtKB-UniRule"/>
</dbReference>
<evidence type="ECO:0000256" key="1">
    <source>
        <dbReference type="ARBA" id="ARBA00004496"/>
    </source>
</evidence>
<dbReference type="Pfam" id="PF01588">
    <property type="entry name" value="tRNA_bind"/>
    <property type="match status" value="1"/>
</dbReference>
<evidence type="ECO:0000256" key="9">
    <source>
        <dbReference type="ARBA" id="ARBA00022840"/>
    </source>
</evidence>
<feature type="binding site" evidence="15">
    <location>
        <position position="463"/>
    </location>
    <ligand>
        <name>Mg(2+)</name>
        <dbReference type="ChEBI" id="CHEBI:18420"/>
        <note>shared with alpha subunit</note>
    </ligand>
</feature>
<dbReference type="InterPro" id="IPR036690">
    <property type="entry name" value="Fdx_antiC-bd_sf"/>
</dbReference>
<dbReference type="SMART" id="SM00873">
    <property type="entry name" value="B3_4"/>
    <property type="match status" value="1"/>
</dbReference>
<feature type="domain" description="TRNA-binding" evidence="17">
    <location>
        <begin position="39"/>
        <end position="147"/>
    </location>
</feature>
<dbReference type="FunFam" id="2.40.50.140:FF:000045">
    <property type="entry name" value="Phenylalanine--tRNA ligase beta subunit"/>
    <property type="match status" value="1"/>
</dbReference>
<evidence type="ECO:0000256" key="10">
    <source>
        <dbReference type="ARBA" id="ARBA00022842"/>
    </source>
</evidence>
<dbReference type="SUPFAM" id="SSF46955">
    <property type="entry name" value="Putative DNA-binding domain"/>
    <property type="match status" value="1"/>
</dbReference>
<dbReference type="PANTHER" id="PTHR10947">
    <property type="entry name" value="PHENYLALANYL-TRNA SYNTHETASE BETA CHAIN AND LEUCINE-RICH REPEAT-CONTAINING PROTEIN 47"/>
    <property type="match status" value="1"/>
</dbReference>
<dbReference type="HAMAP" id="MF_00283">
    <property type="entry name" value="Phe_tRNA_synth_beta1"/>
    <property type="match status" value="1"/>
</dbReference>
<dbReference type="Gene3D" id="3.30.70.380">
    <property type="entry name" value="Ferrodoxin-fold anticodon-binding domain"/>
    <property type="match status" value="1"/>
</dbReference>
<feature type="binding site" evidence="15">
    <location>
        <position position="453"/>
    </location>
    <ligand>
        <name>Mg(2+)</name>
        <dbReference type="ChEBI" id="CHEBI:18420"/>
        <note>shared with alpha subunit</note>
    </ligand>
</feature>
<dbReference type="SMART" id="SM00874">
    <property type="entry name" value="B5"/>
    <property type="match status" value="1"/>
</dbReference>
<evidence type="ECO:0000313" key="21">
    <source>
        <dbReference type="Proteomes" id="UP000605253"/>
    </source>
</evidence>
<gene>
    <name evidence="15 20" type="primary">pheT</name>
    <name evidence="20" type="ORF">GCM10011365_17220</name>
</gene>
<evidence type="ECO:0000256" key="11">
    <source>
        <dbReference type="ARBA" id="ARBA00022884"/>
    </source>
</evidence>
<dbReference type="EC" id="6.1.1.20" evidence="15"/>
<evidence type="ECO:0000256" key="15">
    <source>
        <dbReference type="HAMAP-Rule" id="MF_00283"/>
    </source>
</evidence>
<reference evidence="20" key="2">
    <citation type="submission" date="2020-09" db="EMBL/GenBank/DDBJ databases">
        <authorList>
            <person name="Sun Q."/>
            <person name="Zhou Y."/>
        </authorList>
    </citation>
    <scope>NUCLEOTIDE SEQUENCE</scope>
    <source>
        <strain evidence="20">CGMCC 1.12181</strain>
    </source>
</reference>
<evidence type="ECO:0000256" key="4">
    <source>
        <dbReference type="ARBA" id="ARBA00022490"/>
    </source>
</evidence>
<dbReference type="InterPro" id="IPR020825">
    <property type="entry name" value="Phe-tRNA_synthase-like_B3/B4"/>
</dbReference>
<evidence type="ECO:0000256" key="5">
    <source>
        <dbReference type="ARBA" id="ARBA00022555"/>
    </source>
</evidence>
<evidence type="ECO:0000259" key="17">
    <source>
        <dbReference type="PROSITE" id="PS50886"/>
    </source>
</evidence>
<dbReference type="Gene3D" id="3.50.40.10">
    <property type="entry name" value="Phenylalanyl-trna Synthetase, Chain B, domain 3"/>
    <property type="match status" value="1"/>
</dbReference>
<keyword evidence="8 15" id="KW-0547">Nucleotide-binding</keyword>
<dbReference type="FunFam" id="3.30.56.10:FF:000002">
    <property type="entry name" value="Phenylalanine--tRNA ligase beta subunit"/>
    <property type="match status" value="1"/>
</dbReference>
<dbReference type="SMART" id="SM00896">
    <property type="entry name" value="FDX-ACB"/>
    <property type="match status" value="1"/>
</dbReference>
<dbReference type="Proteomes" id="UP000605253">
    <property type="component" value="Unassembled WGS sequence"/>
</dbReference>
<dbReference type="Pfam" id="PF03484">
    <property type="entry name" value="B5"/>
    <property type="match status" value="1"/>
</dbReference>
<dbReference type="Gene3D" id="2.40.50.140">
    <property type="entry name" value="Nucleic acid-binding proteins"/>
    <property type="match status" value="1"/>
</dbReference>
<name>A0A917FQR1_9GAMM</name>
<protein>
    <recommendedName>
        <fullName evidence="15">Phenylalanine--tRNA ligase beta subunit</fullName>
        <ecNumber evidence="15">6.1.1.20</ecNumber>
    </recommendedName>
    <alternativeName>
        <fullName evidence="15">Phenylalanyl-tRNA synthetase beta subunit</fullName>
        <shortName evidence="15">PheRS</shortName>
    </alternativeName>
</protein>
<dbReference type="Gene3D" id="3.30.56.10">
    <property type="match status" value="2"/>
</dbReference>
<dbReference type="PROSITE" id="PS51483">
    <property type="entry name" value="B5"/>
    <property type="match status" value="1"/>
</dbReference>
<dbReference type="Pfam" id="PF17759">
    <property type="entry name" value="tRNA_synthFbeta"/>
    <property type="match status" value="1"/>
</dbReference>
<keyword evidence="7 15" id="KW-0479">Metal-binding</keyword>
<feature type="domain" description="B5" evidence="19">
    <location>
        <begin position="400"/>
        <end position="475"/>
    </location>
</feature>
<dbReference type="CDD" id="cd02796">
    <property type="entry name" value="tRNA_bind_bactPheRS"/>
    <property type="match status" value="1"/>
</dbReference>
<feature type="binding site" evidence="15">
    <location>
        <position position="462"/>
    </location>
    <ligand>
        <name>Mg(2+)</name>
        <dbReference type="ChEBI" id="CHEBI:18420"/>
        <note>shared with alpha subunit</note>
    </ligand>
</feature>
<dbReference type="Pfam" id="PF03483">
    <property type="entry name" value="B3_4"/>
    <property type="match status" value="1"/>
</dbReference>
<dbReference type="GO" id="GO:0000049">
    <property type="term" value="F:tRNA binding"/>
    <property type="evidence" value="ECO:0007669"/>
    <property type="project" value="UniProtKB-UniRule"/>
</dbReference>
<evidence type="ECO:0000256" key="3">
    <source>
        <dbReference type="ARBA" id="ARBA00011209"/>
    </source>
</evidence>
<comment type="catalytic activity">
    <reaction evidence="14 15">
        <text>tRNA(Phe) + L-phenylalanine + ATP = L-phenylalanyl-tRNA(Phe) + AMP + diphosphate + H(+)</text>
        <dbReference type="Rhea" id="RHEA:19413"/>
        <dbReference type="Rhea" id="RHEA-COMP:9668"/>
        <dbReference type="Rhea" id="RHEA-COMP:9699"/>
        <dbReference type="ChEBI" id="CHEBI:15378"/>
        <dbReference type="ChEBI" id="CHEBI:30616"/>
        <dbReference type="ChEBI" id="CHEBI:33019"/>
        <dbReference type="ChEBI" id="CHEBI:58095"/>
        <dbReference type="ChEBI" id="CHEBI:78442"/>
        <dbReference type="ChEBI" id="CHEBI:78531"/>
        <dbReference type="ChEBI" id="CHEBI:456215"/>
        <dbReference type="EC" id="6.1.1.20"/>
    </reaction>
</comment>
<organism evidence="20 21">
    <name type="scientific">Marinicella pacifica</name>
    <dbReference type="NCBI Taxonomy" id="1171543"/>
    <lineage>
        <taxon>Bacteria</taxon>
        <taxon>Pseudomonadati</taxon>
        <taxon>Pseudomonadota</taxon>
        <taxon>Gammaproteobacteria</taxon>
        <taxon>Lysobacterales</taxon>
        <taxon>Marinicellaceae</taxon>
        <taxon>Marinicella</taxon>
    </lineage>
</organism>
<keyword evidence="5 16" id="KW-0820">tRNA-binding</keyword>
<reference evidence="20" key="1">
    <citation type="journal article" date="2014" name="Int. J. Syst. Evol. Microbiol.">
        <title>Complete genome sequence of Corynebacterium casei LMG S-19264T (=DSM 44701T), isolated from a smear-ripened cheese.</title>
        <authorList>
            <consortium name="US DOE Joint Genome Institute (JGI-PGF)"/>
            <person name="Walter F."/>
            <person name="Albersmeier A."/>
            <person name="Kalinowski J."/>
            <person name="Ruckert C."/>
        </authorList>
    </citation>
    <scope>NUCLEOTIDE SEQUENCE</scope>
    <source>
        <strain evidence="20">CGMCC 1.12181</strain>
    </source>
</reference>
<dbReference type="SUPFAM" id="SSF56037">
    <property type="entry name" value="PheT/TilS domain"/>
    <property type="match status" value="1"/>
</dbReference>
<dbReference type="GO" id="GO:0006432">
    <property type="term" value="P:phenylalanyl-tRNA aminoacylation"/>
    <property type="evidence" value="ECO:0007669"/>
    <property type="project" value="UniProtKB-UniRule"/>
</dbReference>
<keyword evidence="12 15" id="KW-0648">Protein biosynthesis</keyword>
<evidence type="ECO:0000256" key="8">
    <source>
        <dbReference type="ARBA" id="ARBA00022741"/>
    </source>
</evidence>
<comment type="similarity">
    <text evidence="2 15">Belongs to the phenylalanyl-tRNA synthetase beta subunit family. Type 1 subfamily.</text>
</comment>
<dbReference type="PROSITE" id="PS50886">
    <property type="entry name" value="TRBD"/>
    <property type="match status" value="1"/>
</dbReference>
<proteinExistence type="inferred from homology"/>
<dbReference type="Pfam" id="PF03147">
    <property type="entry name" value="FDX-ACB"/>
    <property type="match status" value="1"/>
</dbReference>
<evidence type="ECO:0000256" key="13">
    <source>
        <dbReference type="ARBA" id="ARBA00023146"/>
    </source>
</evidence>
<dbReference type="GO" id="GO:0000287">
    <property type="term" value="F:magnesium ion binding"/>
    <property type="evidence" value="ECO:0007669"/>
    <property type="project" value="UniProtKB-UniRule"/>
</dbReference>
<evidence type="ECO:0000259" key="18">
    <source>
        <dbReference type="PROSITE" id="PS51447"/>
    </source>
</evidence>
<dbReference type="SUPFAM" id="SSF54991">
    <property type="entry name" value="Anticodon-binding domain of PheRS"/>
    <property type="match status" value="1"/>
</dbReference>
<dbReference type="InterPro" id="IPR005146">
    <property type="entry name" value="B3/B4_tRNA-bd"/>
</dbReference>
<dbReference type="CDD" id="cd00769">
    <property type="entry name" value="PheRS_beta_core"/>
    <property type="match status" value="1"/>
</dbReference>
<comment type="subunit">
    <text evidence="3 15">Tetramer of two alpha and two beta subunits.</text>
</comment>
<comment type="cofactor">
    <cofactor evidence="15">
        <name>Mg(2+)</name>
        <dbReference type="ChEBI" id="CHEBI:18420"/>
    </cofactor>
    <text evidence="15">Binds 2 magnesium ions per tetramer.</text>
</comment>
<dbReference type="NCBIfam" id="NF045760">
    <property type="entry name" value="YtpR"/>
    <property type="match status" value="1"/>
</dbReference>
<evidence type="ECO:0000256" key="12">
    <source>
        <dbReference type="ARBA" id="ARBA00022917"/>
    </source>
</evidence>
<accession>A0A917FQR1</accession>
<dbReference type="EMBL" id="BMEO01000006">
    <property type="protein sequence ID" value="GGF96441.1"/>
    <property type="molecule type" value="Genomic_DNA"/>
</dbReference>
<dbReference type="InterPro" id="IPR045864">
    <property type="entry name" value="aa-tRNA-synth_II/BPL/LPL"/>
</dbReference>
<dbReference type="InterPro" id="IPR045060">
    <property type="entry name" value="Phe-tRNA-ligase_IIc_bsu"/>
</dbReference>
<dbReference type="GO" id="GO:0009328">
    <property type="term" value="C:phenylalanine-tRNA ligase complex"/>
    <property type="evidence" value="ECO:0007669"/>
    <property type="project" value="TreeGrafter"/>
</dbReference>
<keyword evidence="13 15" id="KW-0030">Aminoacyl-tRNA synthetase</keyword>
<evidence type="ECO:0000256" key="14">
    <source>
        <dbReference type="ARBA" id="ARBA00049255"/>
    </source>
</evidence>
<dbReference type="InterPro" id="IPR041616">
    <property type="entry name" value="PheRS_beta_core"/>
</dbReference>
<dbReference type="FunFam" id="3.50.40.10:FF:000001">
    <property type="entry name" value="Phenylalanine--tRNA ligase beta subunit"/>
    <property type="match status" value="1"/>
</dbReference>
<dbReference type="PROSITE" id="PS51447">
    <property type="entry name" value="FDX_ACB"/>
    <property type="match status" value="1"/>
</dbReference>
<evidence type="ECO:0000259" key="19">
    <source>
        <dbReference type="PROSITE" id="PS51483"/>
    </source>
</evidence>
<dbReference type="RefSeq" id="WP_188365324.1">
    <property type="nucleotide sequence ID" value="NZ_BAABJF010000001.1"/>
</dbReference>
<dbReference type="SUPFAM" id="SSF55681">
    <property type="entry name" value="Class II aaRS and biotin synthetases"/>
    <property type="match status" value="1"/>
</dbReference>
<dbReference type="InterPro" id="IPR004532">
    <property type="entry name" value="Phe-tRNA-ligase_IIc_bsu_bact"/>
</dbReference>
<dbReference type="InterPro" id="IPR002547">
    <property type="entry name" value="tRNA-bd_dom"/>
</dbReference>
<keyword evidence="21" id="KW-1185">Reference proteome</keyword>
<evidence type="ECO:0000256" key="16">
    <source>
        <dbReference type="PROSITE-ProRule" id="PRU00209"/>
    </source>
</evidence>
<dbReference type="Gene3D" id="3.30.930.10">
    <property type="entry name" value="Bira Bifunctional Protein, Domain 2"/>
    <property type="match status" value="1"/>
</dbReference>
<evidence type="ECO:0000313" key="20">
    <source>
        <dbReference type="EMBL" id="GGF96441.1"/>
    </source>
</evidence>
<dbReference type="NCBIfam" id="TIGR00472">
    <property type="entry name" value="pheT_bact"/>
    <property type="match status" value="1"/>
</dbReference>
<dbReference type="InterPro" id="IPR033714">
    <property type="entry name" value="tRNA_bind_bactPheRS"/>
</dbReference>
<dbReference type="InterPro" id="IPR005121">
    <property type="entry name" value="Fdx_antiC-bd"/>
</dbReference>
<dbReference type="GO" id="GO:0005524">
    <property type="term" value="F:ATP binding"/>
    <property type="evidence" value="ECO:0007669"/>
    <property type="project" value="UniProtKB-UniRule"/>
</dbReference>
<dbReference type="InterPro" id="IPR005147">
    <property type="entry name" value="tRNA_synthase_B5-dom"/>
</dbReference>
<evidence type="ECO:0000256" key="2">
    <source>
        <dbReference type="ARBA" id="ARBA00008653"/>
    </source>
</evidence>
<keyword evidence="11 16" id="KW-0694">RNA-binding</keyword>
<dbReference type="InterPro" id="IPR009061">
    <property type="entry name" value="DNA-bd_dom_put_sf"/>
</dbReference>
<sequence length="793" mass="87834">MKISEQWIKQWVDIHQDTQTTVSQLTMLGLEVDDVLPAAGEFSGVVVAEITACQPHPNADKLQICTVNDGQNSLQIVCGAPNARRGIKVPLAQVGAVLPGGFKIKKSKLRGEESAGMLCSEVELGLSEEGSGLMELPNDAPLGESMRDYLQLKDTIIDIDLTPNRADCFCVRGVARELATLHNLPMNEPVIQTADIKHNEAVSVTVQAPKACPRYCGRIIKDINNTADSPLWLKEVLRKAGLRSIHPVVDVTNYVMLELGQPMHAFDCDKIDGGIMVRMAENLETITLLDGSEVQVDESFLLIADQNKPLAVAGVMGGLDSGVQPDTRDIILESAYFDPAHIMGKSRRLGTHTDSSLRFERGVDWQLQERAMERATELIISICGGHAGPINTVCSEPDMPQQLEIKLSAGHLKRVLGFDVAFDRVTDIFNHLGFQVLSDQSGWTVKTPSWRFDLSLAEDLIEEVVRVVGYDQMPADLLHSDDVIHTLPEQQASPITVKKQLVAKGYQEVINYAFVSEKQLQDCHLAESGYALANPLTRDMAVMRTHLLPGILVNIQANRAHGELNLALFELGKVFNRSVAQDLIQEDVLILARCGQAQPEQWGLETRAVDFYDLKGQVDDLLEAVPGDVSYQLGKKPFLHPGRQADILLNKQCIGHMGQVHPTITQRLKIKTPVYMAQLDWQSIAHRTLPQWQAISKFPSTRRDLSIQLAEDLSWETVKQGIENSIGSESDVLRQLLLFDVYKGEHIEKGYKSFAIALIFQANNRTLEDKEVDKLVAVGVSFLEKNLNAVIRT</sequence>
<comment type="caution">
    <text evidence="20">The sequence shown here is derived from an EMBL/GenBank/DDBJ whole genome shotgun (WGS) entry which is preliminary data.</text>
</comment>
<dbReference type="SUPFAM" id="SSF50249">
    <property type="entry name" value="Nucleic acid-binding proteins"/>
    <property type="match status" value="1"/>
</dbReference>
<dbReference type="FunFam" id="3.30.930.10:FF:000022">
    <property type="entry name" value="Phenylalanine--tRNA ligase beta subunit"/>
    <property type="match status" value="1"/>
</dbReference>
<dbReference type="PANTHER" id="PTHR10947:SF0">
    <property type="entry name" value="PHENYLALANINE--TRNA LIGASE BETA SUBUNIT"/>
    <property type="match status" value="1"/>
</dbReference>
<keyword evidence="9 15" id="KW-0067">ATP-binding</keyword>
<keyword evidence="10 15" id="KW-0460">Magnesium</keyword>
<evidence type="ECO:0000256" key="6">
    <source>
        <dbReference type="ARBA" id="ARBA00022598"/>
    </source>
</evidence>
<feature type="domain" description="FDX-ACB" evidence="18">
    <location>
        <begin position="696"/>
        <end position="792"/>
    </location>
</feature>
<keyword evidence="6 15" id="KW-0436">Ligase</keyword>
<keyword evidence="4 15" id="KW-0963">Cytoplasm</keyword>